<dbReference type="RefSeq" id="WP_155716211.1">
    <property type="nucleotide sequence ID" value="NZ_VVIQ01000007.1"/>
</dbReference>
<sequence length="187" mass="20985">MKRLFLCLFTALLMVGCATTYYDSDGKPVSKETMAQLKAAAVKAHLGEHRYRIFMDRMEPMRGPSIYLQDDWGIEVSGDSVGLFLPYVGRVYQIPYGRGGGLSLVSPLSSYKEEPIKGGRRIFMTTRNDYESYQIVLEVFDNATASLLVNPSGKDAIRFTGVMELNDSFTVKNGKPVKKRQVSFMNL</sequence>
<proteinExistence type="predicted"/>
<dbReference type="AlphaFoldDB" id="A0A7C9LEA3"/>
<comment type="caution">
    <text evidence="2">The sequence shown here is derived from an EMBL/GenBank/DDBJ whole genome shotgun (WGS) entry which is preliminary data.</text>
</comment>
<feature type="chain" id="PRO_5028885326" evidence="1">
    <location>
        <begin position="23"/>
        <end position="187"/>
    </location>
</feature>
<keyword evidence="1" id="KW-0732">Signal</keyword>
<dbReference type="Proteomes" id="UP000482295">
    <property type="component" value="Unassembled WGS sequence"/>
</dbReference>
<reference evidence="2 3" key="1">
    <citation type="submission" date="2019-09" db="EMBL/GenBank/DDBJ databases">
        <title>Prevotella A2879 sp. nov., isolated from an abscess of a patient.</title>
        <authorList>
            <person name="Buhl M."/>
            <person name="Oberhettinger P."/>
        </authorList>
    </citation>
    <scope>NUCLEOTIDE SEQUENCE [LARGE SCALE GENOMIC DNA]</scope>
    <source>
        <strain evidence="2 3">A2879</strain>
    </source>
</reference>
<name>A0A7C9LEA3_9BACT</name>
<feature type="signal peptide" evidence="1">
    <location>
        <begin position="1"/>
        <end position="22"/>
    </location>
</feature>
<gene>
    <name evidence="2" type="ORF">F0475_08070</name>
</gene>
<evidence type="ECO:0000256" key="1">
    <source>
        <dbReference type="SAM" id="SignalP"/>
    </source>
</evidence>
<organism evidence="2 3">
    <name type="scientific">Prevotella vespertina</name>
    <dbReference type="NCBI Taxonomy" id="2608404"/>
    <lineage>
        <taxon>Bacteria</taxon>
        <taxon>Pseudomonadati</taxon>
        <taxon>Bacteroidota</taxon>
        <taxon>Bacteroidia</taxon>
        <taxon>Bacteroidales</taxon>
        <taxon>Prevotellaceae</taxon>
        <taxon>Prevotella</taxon>
    </lineage>
</organism>
<protein>
    <submittedName>
        <fullName evidence="2">DUF4251 domain-containing protein</fullName>
    </submittedName>
</protein>
<dbReference type="InterPro" id="IPR025347">
    <property type="entry name" value="DUF4251"/>
</dbReference>
<evidence type="ECO:0000313" key="3">
    <source>
        <dbReference type="Proteomes" id="UP000482295"/>
    </source>
</evidence>
<accession>A0A7C9LEA3</accession>
<dbReference type="EMBL" id="VVIQ01000007">
    <property type="protein sequence ID" value="MUL28256.1"/>
    <property type="molecule type" value="Genomic_DNA"/>
</dbReference>
<dbReference type="Pfam" id="PF14059">
    <property type="entry name" value="DUF4251"/>
    <property type="match status" value="1"/>
</dbReference>
<evidence type="ECO:0000313" key="2">
    <source>
        <dbReference type="EMBL" id="MUL28256.1"/>
    </source>
</evidence>
<keyword evidence="3" id="KW-1185">Reference proteome</keyword>
<dbReference type="PROSITE" id="PS51257">
    <property type="entry name" value="PROKAR_LIPOPROTEIN"/>
    <property type="match status" value="1"/>
</dbReference>
<dbReference type="Gene3D" id="2.40.128.410">
    <property type="match status" value="1"/>
</dbReference>